<evidence type="ECO:0000313" key="1">
    <source>
        <dbReference type="EMBL" id="OGE28805.1"/>
    </source>
</evidence>
<dbReference type="Pfam" id="PF13419">
    <property type="entry name" value="HAD_2"/>
    <property type="match status" value="1"/>
</dbReference>
<comment type="caution">
    <text evidence="1">The sequence shown here is derived from an EMBL/GenBank/DDBJ whole genome shotgun (WGS) entry which is preliminary data.</text>
</comment>
<dbReference type="InterPro" id="IPR023198">
    <property type="entry name" value="PGP-like_dom2"/>
</dbReference>
<protein>
    <recommendedName>
        <fullName evidence="3">Haloacid dehalogenase</fullName>
    </recommendedName>
</protein>
<dbReference type="InterPro" id="IPR041492">
    <property type="entry name" value="HAD_2"/>
</dbReference>
<evidence type="ECO:0000313" key="2">
    <source>
        <dbReference type="Proteomes" id="UP000177555"/>
    </source>
</evidence>
<dbReference type="PANTHER" id="PTHR43885">
    <property type="entry name" value="HALOACID DEHALOGENASE-LIKE HYDROLASE"/>
    <property type="match status" value="1"/>
</dbReference>
<reference evidence="1 2" key="1">
    <citation type="journal article" date="2016" name="Nat. Commun.">
        <title>Thousands of microbial genomes shed light on interconnected biogeochemical processes in an aquifer system.</title>
        <authorList>
            <person name="Anantharaman K."/>
            <person name="Brown C.T."/>
            <person name="Hug L.A."/>
            <person name="Sharon I."/>
            <person name="Castelle C.J."/>
            <person name="Probst A.J."/>
            <person name="Thomas B.C."/>
            <person name="Singh A."/>
            <person name="Wilkins M.J."/>
            <person name="Karaoz U."/>
            <person name="Brodie E.L."/>
            <person name="Williams K.H."/>
            <person name="Hubbard S.S."/>
            <person name="Banfield J.F."/>
        </authorList>
    </citation>
    <scope>NUCLEOTIDE SEQUENCE [LARGE SCALE GENOMIC DNA]</scope>
</reference>
<name>A0A1F5JJK5_9BACT</name>
<organism evidence="1 2">
    <name type="scientific">Candidatus Daviesbacteria bacterium RIFCSPHIGHO2_01_FULL_40_11</name>
    <dbReference type="NCBI Taxonomy" id="1797762"/>
    <lineage>
        <taxon>Bacteria</taxon>
        <taxon>Candidatus Daviesiibacteriota</taxon>
    </lineage>
</organism>
<dbReference type="Gene3D" id="1.10.150.240">
    <property type="entry name" value="Putative phosphatase, domain 2"/>
    <property type="match status" value="1"/>
</dbReference>
<proteinExistence type="predicted"/>
<dbReference type="Proteomes" id="UP000177555">
    <property type="component" value="Unassembled WGS sequence"/>
</dbReference>
<dbReference type="PANTHER" id="PTHR43885:SF1">
    <property type="entry name" value="SUPERFAMILY HYDROLASE, PUTATIVE (AFU_ORTHOLOGUE AFUA_4G13290)-RELATED"/>
    <property type="match status" value="1"/>
</dbReference>
<gene>
    <name evidence="1" type="ORF">A2867_04255</name>
</gene>
<dbReference type="SUPFAM" id="SSF56784">
    <property type="entry name" value="HAD-like"/>
    <property type="match status" value="1"/>
</dbReference>
<dbReference type="InterPro" id="IPR023214">
    <property type="entry name" value="HAD_sf"/>
</dbReference>
<dbReference type="AlphaFoldDB" id="A0A1F5JJK5"/>
<dbReference type="EMBL" id="MFCP01000015">
    <property type="protein sequence ID" value="OGE28805.1"/>
    <property type="molecule type" value="Genomic_DNA"/>
</dbReference>
<dbReference type="Gene3D" id="3.40.50.1000">
    <property type="entry name" value="HAD superfamily/HAD-like"/>
    <property type="match status" value="1"/>
</dbReference>
<accession>A0A1F5JJK5</accession>
<evidence type="ECO:0008006" key="3">
    <source>
        <dbReference type="Google" id="ProtNLM"/>
    </source>
</evidence>
<sequence>MSSLKSKIPLFDIDWTLLKGGASNNIHHGAFDFALHTVYNQPTASESEAMAQGKIDTQILIEVLKLHGVSEEEAKSKMPEATKAMKDYFYTHADEGTFEPMPGVVDLLTDLKEKGIPLGLLTGNVAEIGWEKLRRAGIKDYFSFGAFGSMAFKRVDLIKIAAEEASKALDRQITIDELFIVGDSPLDIACARDGGIPVIAVGAGHFKSHELVHADLTLESLEEKDKILKFLNID</sequence>
<dbReference type="InterPro" id="IPR036412">
    <property type="entry name" value="HAD-like_sf"/>
</dbReference>